<comment type="subcellular location">
    <subcellularLocation>
        <location evidence="1">Cell membrane</location>
        <topology evidence="1">Multi-pass membrane protein</topology>
    </subcellularLocation>
</comment>
<dbReference type="OrthoDB" id="141860at2"/>
<evidence type="ECO:0000256" key="1">
    <source>
        <dbReference type="ARBA" id="ARBA00004651"/>
    </source>
</evidence>
<evidence type="ECO:0000256" key="3">
    <source>
        <dbReference type="ARBA" id="ARBA00022692"/>
    </source>
</evidence>
<feature type="domain" description="Cache" evidence="7">
    <location>
        <begin position="47"/>
        <end position="257"/>
    </location>
</feature>
<dbReference type="RefSeq" id="WP_111319256.1">
    <property type="nucleotide sequence ID" value="NZ_BIFX01000001.1"/>
</dbReference>
<proteinExistence type="predicted"/>
<dbReference type="AlphaFoldDB" id="A0A326UEM7"/>
<dbReference type="Proteomes" id="UP000248806">
    <property type="component" value="Unassembled WGS sequence"/>
</dbReference>
<dbReference type="EMBL" id="QKUF01000001">
    <property type="protein sequence ID" value="PZW36746.1"/>
    <property type="molecule type" value="Genomic_DNA"/>
</dbReference>
<keyword evidence="5 6" id="KW-0472">Membrane</keyword>
<evidence type="ECO:0000256" key="4">
    <source>
        <dbReference type="ARBA" id="ARBA00022989"/>
    </source>
</evidence>
<keyword evidence="2" id="KW-1003">Cell membrane</keyword>
<evidence type="ECO:0000313" key="9">
    <source>
        <dbReference type="Proteomes" id="UP000248806"/>
    </source>
</evidence>
<protein>
    <submittedName>
        <fullName evidence="8">Cache domain-containing protein</fullName>
    </submittedName>
</protein>
<evidence type="ECO:0000259" key="7">
    <source>
        <dbReference type="Pfam" id="PF02743"/>
    </source>
</evidence>
<evidence type="ECO:0000256" key="6">
    <source>
        <dbReference type="SAM" id="Phobius"/>
    </source>
</evidence>
<feature type="transmembrane region" description="Helical" evidence="6">
    <location>
        <begin position="20"/>
        <end position="42"/>
    </location>
</feature>
<dbReference type="GO" id="GO:0005886">
    <property type="term" value="C:plasma membrane"/>
    <property type="evidence" value="ECO:0007669"/>
    <property type="project" value="UniProtKB-SubCell"/>
</dbReference>
<name>A0A326UEM7_THEHA</name>
<keyword evidence="4 6" id="KW-1133">Transmembrane helix</keyword>
<dbReference type="InterPro" id="IPR033479">
    <property type="entry name" value="dCache_1"/>
</dbReference>
<dbReference type="Pfam" id="PF02743">
    <property type="entry name" value="dCache_1"/>
    <property type="match status" value="1"/>
</dbReference>
<sequence length="530" mass="58199">MLQPVHRTHTRRSLSLSLKVALLLVIVAITPLLFSIGIITLVTRPTAIAQANREIETDAKIHTELIDNFFAERILAAEALSRLAPLHTFMEELQKNGSASETTKQRALDSLETGHGRGSYYENWTLLDLQGMPKLSYPASPLPHGQYYILPADLKQMQPDGQQQSSGANQPPPSAKKTLVSGVFYSPITKEAYIDIYTPITTTDYVQVGILRTTFDIHYIWDLVNKEQGTNGSGSYAFILDQNGVIIAHSSPNPDPFSGVHSQHLFQAVMPLSEKTRSLIGAGDLYGKGAENAVDVLDIPELEQLYKQVNPPVTLQFTPPGQKEVHQAARQTTYTVPWTYVVVTPLKTATAVADEQLLSTIIIACILTISATIIGVLLAQRVTFPILASVNNLRKSSESLKQLAEKEQKAATQQSWVIDSCNVGLQSLQYYTDAANTAIKQASEVGTRLEQHWENLDGVTTRKALQQLMNATRYAEKAIRLQTENNKKLTSAVKVSTQVADQLVMGATSATDAADQLEQVVNQLRTVVGK</sequence>
<dbReference type="Gene3D" id="3.30.450.20">
    <property type="entry name" value="PAS domain"/>
    <property type="match status" value="2"/>
</dbReference>
<gene>
    <name evidence="8" type="ORF">EI42_00929</name>
</gene>
<reference evidence="8 9" key="1">
    <citation type="submission" date="2018-06" db="EMBL/GenBank/DDBJ databases">
        <title>Genomic Encyclopedia of Archaeal and Bacterial Type Strains, Phase II (KMG-II): from individual species to whole genera.</title>
        <authorList>
            <person name="Goeker M."/>
        </authorList>
    </citation>
    <scope>NUCLEOTIDE SEQUENCE [LARGE SCALE GENOMIC DNA]</scope>
    <source>
        <strain evidence="8 9">ATCC BAA-1881</strain>
    </source>
</reference>
<organism evidence="8 9">
    <name type="scientific">Thermosporothrix hazakensis</name>
    <dbReference type="NCBI Taxonomy" id="644383"/>
    <lineage>
        <taxon>Bacteria</taxon>
        <taxon>Bacillati</taxon>
        <taxon>Chloroflexota</taxon>
        <taxon>Ktedonobacteria</taxon>
        <taxon>Ktedonobacterales</taxon>
        <taxon>Thermosporotrichaceae</taxon>
        <taxon>Thermosporothrix</taxon>
    </lineage>
</organism>
<keyword evidence="9" id="KW-1185">Reference proteome</keyword>
<evidence type="ECO:0000256" key="5">
    <source>
        <dbReference type="ARBA" id="ARBA00023136"/>
    </source>
</evidence>
<evidence type="ECO:0000313" key="8">
    <source>
        <dbReference type="EMBL" id="PZW36746.1"/>
    </source>
</evidence>
<comment type="caution">
    <text evidence="8">The sequence shown here is derived from an EMBL/GenBank/DDBJ whole genome shotgun (WGS) entry which is preliminary data.</text>
</comment>
<feature type="transmembrane region" description="Helical" evidence="6">
    <location>
        <begin position="357"/>
        <end position="379"/>
    </location>
</feature>
<evidence type="ECO:0000256" key="2">
    <source>
        <dbReference type="ARBA" id="ARBA00022475"/>
    </source>
</evidence>
<accession>A0A326UEM7</accession>
<keyword evidence="3 6" id="KW-0812">Transmembrane</keyword>